<accession>A0A026WV99</accession>
<name>A0A026WV99_OOCBI</name>
<protein>
    <submittedName>
        <fullName evidence="2">Uncharacterized protein</fullName>
    </submittedName>
</protein>
<feature type="region of interest" description="Disordered" evidence="1">
    <location>
        <begin position="1"/>
        <end position="56"/>
    </location>
</feature>
<gene>
    <name evidence="2" type="ORF">X777_00424</name>
</gene>
<dbReference type="AlphaFoldDB" id="A0A026WV99"/>
<dbReference type="EMBL" id="KK107105">
    <property type="protein sequence ID" value="EZA59581.1"/>
    <property type="molecule type" value="Genomic_DNA"/>
</dbReference>
<keyword evidence="3" id="KW-1185">Reference proteome</keyword>
<proteinExistence type="predicted"/>
<sequence length="56" mass="5962">MSSSEQGRELGNCWEMSGSKGSSPPPPPSSSSSVVTDHASTRGILPTTYKRSRAFF</sequence>
<evidence type="ECO:0000313" key="3">
    <source>
        <dbReference type="Proteomes" id="UP000053097"/>
    </source>
</evidence>
<evidence type="ECO:0000313" key="2">
    <source>
        <dbReference type="EMBL" id="EZA59581.1"/>
    </source>
</evidence>
<reference evidence="2 3" key="1">
    <citation type="journal article" date="2014" name="Curr. Biol.">
        <title>The genome of the clonal raider ant Cerapachys biroi.</title>
        <authorList>
            <person name="Oxley P.R."/>
            <person name="Ji L."/>
            <person name="Fetter-Pruneda I."/>
            <person name="McKenzie S.K."/>
            <person name="Li C."/>
            <person name="Hu H."/>
            <person name="Zhang G."/>
            <person name="Kronauer D.J."/>
        </authorList>
    </citation>
    <scope>NUCLEOTIDE SEQUENCE [LARGE SCALE GENOMIC DNA]</scope>
</reference>
<evidence type="ECO:0000256" key="1">
    <source>
        <dbReference type="SAM" id="MobiDB-lite"/>
    </source>
</evidence>
<organism evidence="2 3">
    <name type="scientific">Ooceraea biroi</name>
    <name type="common">Clonal raider ant</name>
    <name type="synonym">Cerapachys biroi</name>
    <dbReference type="NCBI Taxonomy" id="2015173"/>
    <lineage>
        <taxon>Eukaryota</taxon>
        <taxon>Metazoa</taxon>
        <taxon>Ecdysozoa</taxon>
        <taxon>Arthropoda</taxon>
        <taxon>Hexapoda</taxon>
        <taxon>Insecta</taxon>
        <taxon>Pterygota</taxon>
        <taxon>Neoptera</taxon>
        <taxon>Endopterygota</taxon>
        <taxon>Hymenoptera</taxon>
        <taxon>Apocrita</taxon>
        <taxon>Aculeata</taxon>
        <taxon>Formicoidea</taxon>
        <taxon>Formicidae</taxon>
        <taxon>Dorylinae</taxon>
        <taxon>Ooceraea</taxon>
    </lineage>
</organism>
<dbReference type="Proteomes" id="UP000053097">
    <property type="component" value="Unassembled WGS sequence"/>
</dbReference>